<gene>
    <name evidence="4" type="ORF">AFUS01_LOCUS11625</name>
</gene>
<dbReference type="EMBL" id="CAJVCH010089856">
    <property type="protein sequence ID" value="CAG7722494.1"/>
    <property type="molecule type" value="Genomic_DNA"/>
</dbReference>
<dbReference type="GO" id="GO:0006508">
    <property type="term" value="P:proteolysis"/>
    <property type="evidence" value="ECO:0007669"/>
    <property type="project" value="InterPro"/>
</dbReference>
<reference evidence="4" key="1">
    <citation type="submission" date="2021-06" db="EMBL/GenBank/DDBJ databases">
        <authorList>
            <person name="Hodson N. C."/>
            <person name="Mongue J. A."/>
            <person name="Jaron S. K."/>
        </authorList>
    </citation>
    <scope>NUCLEOTIDE SEQUENCE</scope>
</reference>
<organism evidence="4 5">
    <name type="scientific">Allacma fusca</name>
    <dbReference type="NCBI Taxonomy" id="39272"/>
    <lineage>
        <taxon>Eukaryota</taxon>
        <taxon>Metazoa</taxon>
        <taxon>Ecdysozoa</taxon>
        <taxon>Arthropoda</taxon>
        <taxon>Hexapoda</taxon>
        <taxon>Collembola</taxon>
        <taxon>Symphypleona</taxon>
        <taxon>Sminthuridae</taxon>
        <taxon>Allacma</taxon>
    </lineage>
</organism>
<dbReference type="AlphaFoldDB" id="A0A8J2NWA6"/>
<feature type="non-terminal residue" evidence="4">
    <location>
        <position position="44"/>
    </location>
</feature>
<feature type="domain" description="Peptidase M14" evidence="3">
    <location>
        <begin position="2"/>
        <end position="40"/>
    </location>
</feature>
<dbReference type="Pfam" id="PF00246">
    <property type="entry name" value="Peptidase_M14"/>
    <property type="match status" value="1"/>
</dbReference>
<dbReference type="GO" id="GO:0008270">
    <property type="term" value="F:zinc ion binding"/>
    <property type="evidence" value="ECO:0007669"/>
    <property type="project" value="InterPro"/>
</dbReference>
<comment type="caution">
    <text evidence="4">The sequence shown here is derived from an EMBL/GenBank/DDBJ whole genome shotgun (WGS) entry which is preliminary data.</text>
</comment>
<feature type="region of interest" description="Disordered" evidence="2">
    <location>
        <begin position="1"/>
        <end position="28"/>
    </location>
</feature>
<sequence>FHFRDGGSSTNPCSETYSGSEAFSEVENQHVRDEINKISKELVA</sequence>
<dbReference type="Proteomes" id="UP000708208">
    <property type="component" value="Unassembled WGS sequence"/>
</dbReference>
<evidence type="ECO:0000313" key="5">
    <source>
        <dbReference type="Proteomes" id="UP000708208"/>
    </source>
</evidence>
<dbReference type="GO" id="GO:0004181">
    <property type="term" value="F:metallocarboxypeptidase activity"/>
    <property type="evidence" value="ECO:0007669"/>
    <property type="project" value="InterPro"/>
</dbReference>
<feature type="compositionally biased region" description="Polar residues" evidence="2">
    <location>
        <begin position="7"/>
        <end position="21"/>
    </location>
</feature>
<accession>A0A8J2NWA6</accession>
<name>A0A8J2NWA6_9HEXA</name>
<evidence type="ECO:0000256" key="2">
    <source>
        <dbReference type="SAM" id="MobiDB-lite"/>
    </source>
</evidence>
<protein>
    <recommendedName>
        <fullName evidence="3">Peptidase M14 domain-containing protein</fullName>
    </recommendedName>
</protein>
<dbReference type="OrthoDB" id="3626597at2759"/>
<dbReference type="InterPro" id="IPR000834">
    <property type="entry name" value="Peptidase_M14"/>
</dbReference>
<feature type="non-terminal residue" evidence="4">
    <location>
        <position position="1"/>
    </location>
</feature>
<evidence type="ECO:0000256" key="1">
    <source>
        <dbReference type="ARBA" id="ARBA00005988"/>
    </source>
</evidence>
<evidence type="ECO:0000313" key="4">
    <source>
        <dbReference type="EMBL" id="CAG7722494.1"/>
    </source>
</evidence>
<keyword evidence="5" id="KW-1185">Reference proteome</keyword>
<evidence type="ECO:0000259" key="3">
    <source>
        <dbReference type="Pfam" id="PF00246"/>
    </source>
</evidence>
<comment type="similarity">
    <text evidence="1">Belongs to the peptidase M14 family.</text>
</comment>
<proteinExistence type="inferred from homology"/>